<dbReference type="HOGENOM" id="CLU_786900_0_0_11"/>
<keyword evidence="1" id="KW-1133">Transmembrane helix</keyword>
<evidence type="ECO:0000313" key="3">
    <source>
        <dbReference type="Proteomes" id="UP000006851"/>
    </source>
</evidence>
<accession>F2N6V5</accession>
<evidence type="ECO:0000313" key="2">
    <source>
        <dbReference type="EMBL" id="AEB06154.1"/>
    </source>
</evidence>
<dbReference type="RefSeq" id="WP_013707897.1">
    <property type="nucleotide sequence ID" value="NC_015389.1"/>
</dbReference>
<keyword evidence="3" id="KW-1185">Reference proteome</keyword>
<keyword evidence="1" id="KW-0472">Membrane</keyword>
<name>F2N6V5_CORGP</name>
<evidence type="ECO:0000256" key="1">
    <source>
        <dbReference type="SAM" id="Phobius"/>
    </source>
</evidence>
<dbReference type="STRING" id="700015.Corgl_0024"/>
<dbReference type="AlphaFoldDB" id="F2N6V5"/>
<dbReference type="EMBL" id="CP002628">
    <property type="protein sequence ID" value="AEB06154.1"/>
    <property type="molecule type" value="Genomic_DNA"/>
</dbReference>
<protein>
    <submittedName>
        <fullName evidence="2">Uncharacterized protein</fullName>
    </submittedName>
</protein>
<keyword evidence="1" id="KW-0812">Transmembrane</keyword>
<sequence>MPISPALAAPRPDPVAATSLALGVGPESLSASLARLAGRIGFRATGASSLGRAFDAFTARATAAFLAEFCVLAATVLVIPLVPPSAVIDLSFWIWSVIFLSMALNLVRLSISLRRVQAAMTRSCDPAALLEATAGLTAADWRRFQSPGIQGLRALALAWEGGRAEAERELADIRDLRAALCATRLRLACAASEIAPAEALGDARSLRMAIESTRALLGARRAPRGWRRGATLTLESLARAARAERAGTPAARLAWVRSELSAGGLGPSREVSLRRAEALLLDELSGGFCERAAPDADAGALREEALRGWRFVAERGGTTPWAAEARARLAAPCAAAAGLSPYRRPLLLEVGL</sequence>
<feature type="transmembrane region" description="Helical" evidence="1">
    <location>
        <begin position="92"/>
        <end position="111"/>
    </location>
</feature>
<reference evidence="3" key="1">
    <citation type="journal article" date="2013" name="Stand. Genomic Sci.">
        <title>Complete genome sequence of Coriobacterium glomerans type strain (PW2(T)) from the midgut of Pyrrhocoris apterus L. (red soldier bug).</title>
        <authorList>
            <person name="Stackebrandt E."/>
            <person name="Zeytun A."/>
            <person name="Lapidus A."/>
            <person name="Nolan M."/>
            <person name="Lucas S."/>
            <person name="Hammon N."/>
            <person name="Deshpande S."/>
            <person name="Cheng J.F."/>
            <person name="Tapia R."/>
            <person name="Goodwin L.A."/>
            <person name="Pitluck S."/>
            <person name="Liolios K."/>
            <person name="Pagani I."/>
            <person name="Ivanova N."/>
            <person name="Mavromatis K."/>
            <person name="Mikhailova N."/>
            <person name="Huntemann M."/>
            <person name="Pati A."/>
            <person name="Chen A."/>
            <person name="Palaniappan K."/>
            <person name="Chang Y.J."/>
            <person name="Land M."/>
            <person name="Hauser L."/>
            <person name="Rohde M."/>
            <person name="Pukall R."/>
            <person name="Goker M."/>
            <person name="Detter J.C."/>
            <person name="Woyke T."/>
            <person name="Bristow J."/>
            <person name="Eisen J.A."/>
            <person name="Markowitz V."/>
            <person name="Hugenholtz P."/>
            <person name="Kyrpides N.C."/>
            <person name="Klenk H.P."/>
        </authorList>
    </citation>
    <scope>NUCLEOTIDE SEQUENCE</scope>
    <source>
        <strain evidence="3">ATCC 49209 / DSM 20642 / JCM 10262 / PW2</strain>
    </source>
</reference>
<dbReference type="Proteomes" id="UP000006851">
    <property type="component" value="Chromosome"/>
</dbReference>
<feature type="transmembrane region" description="Helical" evidence="1">
    <location>
        <begin position="61"/>
        <end position="80"/>
    </location>
</feature>
<gene>
    <name evidence="2" type="ordered locus">Corgl_0024</name>
</gene>
<proteinExistence type="predicted"/>
<dbReference type="KEGG" id="cgo:Corgl_0024"/>
<organism evidence="2 3">
    <name type="scientific">Coriobacterium glomerans (strain ATCC 49209 / DSM 20642 / JCM 10262 / PW2)</name>
    <dbReference type="NCBI Taxonomy" id="700015"/>
    <lineage>
        <taxon>Bacteria</taxon>
        <taxon>Bacillati</taxon>
        <taxon>Actinomycetota</taxon>
        <taxon>Coriobacteriia</taxon>
        <taxon>Coriobacteriales</taxon>
        <taxon>Coriobacteriaceae</taxon>
        <taxon>Coriobacterium</taxon>
    </lineage>
</organism>